<dbReference type="Pfam" id="PF13561">
    <property type="entry name" value="adh_short_C2"/>
    <property type="match status" value="1"/>
</dbReference>
<keyword evidence="2" id="KW-0560">Oxidoreductase</keyword>
<evidence type="ECO:0000256" key="1">
    <source>
        <dbReference type="ARBA" id="ARBA00006484"/>
    </source>
</evidence>
<evidence type="ECO:0000313" key="4">
    <source>
        <dbReference type="EMBL" id="NYG01275.1"/>
    </source>
</evidence>
<dbReference type="InterPro" id="IPR036291">
    <property type="entry name" value="NAD(P)-bd_dom_sf"/>
</dbReference>
<dbReference type="PANTHER" id="PTHR43008:SF4">
    <property type="entry name" value="CHAIN DEHYDROGENASE, PUTATIVE (AFU_ORTHOLOGUE AFUA_4G08710)-RELATED"/>
    <property type="match status" value="1"/>
</dbReference>
<name>A0A852W4G9_PSEA5</name>
<evidence type="ECO:0000313" key="5">
    <source>
        <dbReference type="Proteomes" id="UP000549695"/>
    </source>
</evidence>
<feature type="domain" description="Ketoreductase" evidence="3">
    <location>
        <begin position="16"/>
        <end position="223"/>
    </location>
</feature>
<accession>A0A852W4G9</accession>
<dbReference type="AlphaFoldDB" id="A0A852W4G9"/>
<dbReference type="InterPro" id="IPR002347">
    <property type="entry name" value="SDR_fam"/>
</dbReference>
<dbReference type="PANTHER" id="PTHR43008">
    <property type="entry name" value="BENZIL REDUCTASE"/>
    <property type="match status" value="1"/>
</dbReference>
<dbReference type="Proteomes" id="UP000549695">
    <property type="component" value="Unassembled WGS sequence"/>
</dbReference>
<organism evidence="4 5">
    <name type="scientific">Pseudonocardia alni</name>
    <name type="common">Amycolata alni</name>
    <dbReference type="NCBI Taxonomy" id="33907"/>
    <lineage>
        <taxon>Bacteria</taxon>
        <taxon>Bacillati</taxon>
        <taxon>Actinomycetota</taxon>
        <taxon>Actinomycetes</taxon>
        <taxon>Pseudonocardiales</taxon>
        <taxon>Pseudonocardiaceae</taxon>
        <taxon>Pseudonocardia</taxon>
    </lineage>
</organism>
<dbReference type="GeneID" id="98051351"/>
<dbReference type="InterPro" id="IPR057326">
    <property type="entry name" value="KR_dom"/>
</dbReference>
<dbReference type="RefSeq" id="WP_179760707.1">
    <property type="nucleotide sequence ID" value="NZ_BAAAJZ010000008.1"/>
</dbReference>
<sequence length="269" mass="27379">MSQPVPAVSLFDVAGRSYAVTGGASGIGLAIAEVLADSGAHVALLDRSPDRVGAETARLRDRGGKVSGHVVDVTDGAAVAGALSDSDADAGRLDGVFANAGISIGASWTEPGWRIEEFPMDSWDTVRAVNLDGVLHTVRAAAAILRPRGHGRIVLTASTAGLRTDPMVAYSYTSTKAAVVSLGRQAALDLAGSGVTVNVIAPGPFRTNIGEGFDPGEAVWRDTVPLGRIGHTDELKGLALLLASDASSYMTGGVYPIDGGALALSHTPA</sequence>
<protein>
    <submittedName>
        <fullName evidence="4">NAD(P)-dependent dehydrogenase (Short-subunit alcohol dehydrogenase family)</fullName>
    </submittedName>
</protein>
<gene>
    <name evidence="4" type="ORF">HDA37_001560</name>
</gene>
<dbReference type="FunFam" id="3.40.50.720:FF:000084">
    <property type="entry name" value="Short-chain dehydrogenase reductase"/>
    <property type="match status" value="1"/>
</dbReference>
<dbReference type="EMBL" id="JACCCZ010000001">
    <property type="protein sequence ID" value="NYG01275.1"/>
    <property type="molecule type" value="Genomic_DNA"/>
</dbReference>
<comment type="caution">
    <text evidence="4">The sequence shown here is derived from an EMBL/GenBank/DDBJ whole genome shotgun (WGS) entry which is preliminary data.</text>
</comment>
<dbReference type="Gene3D" id="3.40.50.720">
    <property type="entry name" value="NAD(P)-binding Rossmann-like Domain"/>
    <property type="match status" value="1"/>
</dbReference>
<proteinExistence type="inferred from homology"/>
<dbReference type="GO" id="GO:0050664">
    <property type="term" value="F:oxidoreductase activity, acting on NAD(P)H, oxygen as acceptor"/>
    <property type="evidence" value="ECO:0007669"/>
    <property type="project" value="TreeGrafter"/>
</dbReference>
<dbReference type="PRINTS" id="PR00081">
    <property type="entry name" value="GDHRDH"/>
</dbReference>
<comment type="similarity">
    <text evidence="1">Belongs to the short-chain dehydrogenases/reductases (SDR) family.</text>
</comment>
<dbReference type="PRINTS" id="PR00080">
    <property type="entry name" value="SDRFAMILY"/>
</dbReference>
<evidence type="ECO:0000256" key="2">
    <source>
        <dbReference type="ARBA" id="ARBA00023002"/>
    </source>
</evidence>
<keyword evidence="5" id="KW-1185">Reference proteome</keyword>
<dbReference type="SMART" id="SM00822">
    <property type="entry name" value="PKS_KR"/>
    <property type="match status" value="1"/>
</dbReference>
<dbReference type="SUPFAM" id="SSF51735">
    <property type="entry name" value="NAD(P)-binding Rossmann-fold domains"/>
    <property type="match status" value="1"/>
</dbReference>
<reference evidence="4 5" key="1">
    <citation type="submission" date="2020-07" db="EMBL/GenBank/DDBJ databases">
        <title>Sequencing the genomes of 1000 actinobacteria strains.</title>
        <authorList>
            <person name="Klenk H.-P."/>
        </authorList>
    </citation>
    <scope>NUCLEOTIDE SEQUENCE [LARGE SCALE GENOMIC DNA]</scope>
    <source>
        <strain evidence="4 5">DSM 44749</strain>
    </source>
</reference>
<evidence type="ECO:0000259" key="3">
    <source>
        <dbReference type="SMART" id="SM00822"/>
    </source>
</evidence>